<keyword evidence="3" id="KW-0804">Transcription</keyword>
<feature type="transmembrane region" description="Helical" evidence="4">
    <location>
        <begin position="406"/>
        <end position="427"/>
    </location>
</feature>
<evidence type="ECO:0000259" key="5">
    <source>
        <dbReference type="PROSITE" id="PS01124"/>
    </source>
</evidence>
<proteinExistence type="predicted"/>
<keyword evidence="4" id="KW-0812">Transmembrane</keyword>
<name>A0A7L4ZN56_9FLAO</name>
<evidence type="ECO:0000256" key="3">
    <source>
        <dbReference type="ARBA" id="ARBA00023163"/>
    </source>
</evidence>
<sequence length="584" mass="69060">MLRKYFPTTLHILFTYFVNSYFFFTFFFLFLNLTYAQEDSDFVIPDSLQQKTFNELRTAFENVEKDSLQKIFYAKSYLAKAIKEKDKLNQMIGYEFLGKSFRTDYRKSFSYFDKGIAVSKDFSNERYPAIFYTYKGAVLQYKGKYKESLDNYLEAMDAADKSGNLELYYVNKYNIGTVKWRLEQYQEALDIYKECYAFEKNNPKRDTLDFMLSHLALANLYIETKQLDSAAFYIDKGIRIAAFTKNPRIYNLFVLNEGMRLFYKKQYLTAIDSIQKTIPVLMSDRDKSCIIDAYFHLGKAHDSLQQKETAIVYYKKVDSVFSEHTNFISTKVMENYDALYQYYKSQNDIQKQLHYTNRKLFADSIFYNNYRYLSATISKKFDRRSLLSEQEKLNAALKKKDRKFNVFLKIAGAVFCLFIFLLALFYYKQQRLKRRFQEFVTQHTQKSTLIPTQTVQATEETIGIPQEIVDHLLKQLATFEKETAYIHADITLTDLAKKFKTNSAYLSKVINTFKDKNFAEYLNDLRVDYAIDKIQNDKHFLLYTIKAIALEVGFNNSQSFARAFKRKTKMQPSDFIKQVKNITI</sequence>
<dbReference type="PANTHER" id="PTHR43280:SF29">
    <property type="entry name" value="ARAC-FAMILY TRANSCRIPTIONAL REGULATOR"/>
    <property type="match status" value="1"/>
</dbReference>
<organism evidence="6 7">
    <name type="scientific">Kordia antarctica</name>
    <dbReference type="NCBI Taxonomy" id="1218801"/>
    <lineage>
        <taxon>Bacteria</taxon>
        <taxon>Pseudomonadati</taxon>
        <taxon>Bacteroidota</taxon>
        <taxon>Flavobacteriia</taxon>
        <taxon>Flavobacteriales</taxon>
        <taxon>Flavobacteriaceae</taxon>
        <taxon>Kordia</taxon>
    </lineage>
</organism>
<dbReference type="PANTHER" id="PTHR43280">
    <property type="entry name" value="ARAC-FAMILY TRANSCRIPTIONAL REGULATOR"/>
    <property type="match status" value="1"/>
</dbReference>
<dbReference type="PROSITE" id="PS01124">
    <property type="entry name" value="HTH_ARAC_FAMILY_2"/>
    <property type="match status" value="1"/>
</dbReference>
<dbReference type="InterPro" id="IPR018060">
    <property type="entry name" value="HTH_AraC"/>
</dbReference>
<dbReference type="GO" id="GO:0043565">
    <property type="term" value="F:sequence-specific DNA binding"/>
    <property type="evidence" value="ECO:0007669"/>
    <property type="project" value="InterPro"/>
</dbReference>
<dbReference type="Gene3D" id="1.25.40.10">
    <property type="entry name" value="Tetratricopeptide repeat domain"/>
    <property type="match status" value="2"/>
</dbReference>
<protein>
    <submittedName>
        <fullName evidence="6">HTH-type transcriptional activator RhaR</fullName>
    </submittedName>
</protein>
<evidence type="ECO:0000313" key="6">
    <source>
        <dbReference type="EMBL" id="QHI38153.1"/>
    </source>
</evidence>
<keyword evidence="4" id="KW-0472">Membrane</keyword>
<dbReference type="GO" id="GO:0003700">
    <property type="term" value="F:DNA-binding transcription factor activity"/>
    <property type="evidence" value="ECO:0007669"/>
    <property type="project" value="InterPro"/>
</dbReference>
<dbReference type="Pfam" id="PF13424">
    <property type="entry name" value="TPR_12"/>
    <property type="match status" value="1"/>
</dbReference>
<feature type="transmembrane region" description="Helical" evidence="4">
    <location>
        <begin position="12"/>
        <end position="35"/>
    </location>
</feature>
<dbReference type="InterPro" id="IPR019734">
    <property type="entry name" value="TPR_rpt"/>
</dbReference>
<keyword evidence="7" id="KW-1185">Reference proteome</keyword>
<evidence type="ECO:0000256" key="2">
    <source>
        <dbReference type="ARBA" id="ARBA00023125"/>
    </source>
</evidence>
<evidence type="ECO:0000256" key="1">
    <source>
        <dbReference type="ARBA" id="ARBA00023015"/>
    </source>
</evidence>
<dbReference type="InterPro" id="IPR011990">
    <property type="entry name" value="TPR-like_helical_dom_sf"/>
</dbReference>
<dbReference type="Pfam" id="PF12833">
    <property type="entry name" value="HTH_18"/>
    <property type="match status" value="1"/>
</dbReference>
<accession>A0A7L4ZN56</accession>
<dbReference type="InterPro" id="IPR009057">
    <property type="entry name" value="Homeodomain-like_sf"/>
</dbReference>
<dbReference type="Pfam" id="PF13181">
    <property type="entry name" value="TPR_8"/>
    <property type="match status" value="2"/>
</dbReference>
<dbReference type="AlphaFoldDB" id="A0A7L4ZN56"/>
<feature type="domain" description="HTH araC/xylS-type" evidence="5">
    <location>
        <begin position="466"/>
        <end position="578"/>
    </location>
</feature>
<dbReference type="Gene3D" id="1.10.10.60">
    <property type="entry name" value="Homeodomain-like"/>
    <property type="match status" value="2"/>
</dbReference>
<dbReference type="Proteomes" id="UP000464657">
    <property type="component" value="Chromosome"/>
</dbReference>
<dbReference type="EMBL" id="CP019288">
    <property type="protein sequence ID" value="QHI38153.1"/>
    <property type="molecule type" value="Genomic_DNA"/>
</dbReference>
<keyword evidence="1" id="KW-0805">Transcription regulation</keyword>
<dbReference type="SMART" id="SM00028">
    <property type="entry name" value="TPR"/>
    <property type="match status" value="4"/>
</dbReference>
<reference evidence="6 7" key="1">
    <citation type="journal article" date="2013" name="Int. J. Syst. Evol. Microbiol.">
        <title>Kordia antarctica sp. nov., isolated from Antarctic seawater.</title>
        <authorList>
            <person name="Baek K."/>
            <person name="Choi A."/>
            <person name="Kang I."/>
            <person name="Lee K."/>
            <person name="Cho J.C."/>
        </authorList>
    </citation>
    <scope>NUCLEOTIDE SEQUENCE [LARGE SCALE GENOMIC DNA]</scope>
    <source>
        <strain evidence="6 7">IMCC3317</strain>
    </source>
</reference>
<gene>
    <name evidence="6" type="primary">rhaR_8</name>
    <name evidence="6" type="ORF">IMCC3317_35400</name>
</gene>
<dbReference type="KEGG" id="kan:IMCC3317_35400"/>
<keyword evidence="2" id="KW-0238">DNA-binding</keyword>
<evidence type="ECO:0000256" key="4">
    <source>
        <dbReference type="SAM" id="Phobius"/>
    </source>
</evidence>
<dbReference type="SUPFAM" id="SSF46689">
    <property type="entry name" value="Homeodomain-like"/>
    <property type="match status" value="1"/>
</dbReference>
<dbReference type="SMART" id="SM00342">
    <property type="entry name" value="HTH_ARAC"/>
    <property type="match status" value="1"/>
</dbReference>
<keyword evidence="4" id="KW-1133">Transmembrane helix</keyword>
<dbReference type="SUPFAM" id="SSF48452">
    <property type="entry name" value="TPR-like"/>
    <property type="match status" value="2"/>
</dbReference>
<evidence type="ECO:0000313" key="7">
    <source>
        <dbReference type="Proteomes" id="UP000464657"/>
    </source>
</evidence>